<dbReference type="PANTHER" id="PTHR23023">
    <property type="entry name" value="DIMETHYLANILINE MONOOXYGENASE"/>
    <property type="match status" value="1"/>
</dbReference>
<comment type="similarity">
    <text evidence="2 8">Belongs to the FMO family.</text>
</comment>
<evidence type="ECO:0000256" key="7">
    <source>
        <dbReference type="ARBA" id="ARBA00023033"/>
    </source>
</evidence>
<name>A0A8S0YZF8_ARCPL</name>
<dbReference type="OrthoDB" id="1164111at2759"/>
<dbReference type="Pfam" id="PF00743">
    <property type="entry name" value="FMO-like"/>
    <property type="match status" value="2"/>
</dbReference>
<dbReference type="EC" id="1.-.-.-" evidence="8"/>
<dbReference type="Proteomes" id="UP000494256">
    <property type="component" value="Unassembled WGS sequence"/>
</dbReference>
<evidence type="ECO:0000313" key="10">
    <source>
        <dbReference type="EMBL" id="CAB3225454.1"/>
    </source>
</evidence>
<evidence type="ECO:0000256" key="8">
    <source>
        <dbReference type="RuleBase" id="RU361177"/>
    </source>
</evidence>
<keyword evidence="9" id="KW-0732">Signal</keyword>
<evidence type="ECO:0000256" key="3">
    <source>
        <dbReference type="ARBA" id="ARBA00022630"/>
    </source>
</evidence>
<keyword evidence="7 8" id="KW-0503">Monooxygenase</keyword>
<sequence>MGHRTCVIFLCILNWLQGGYMIPQLASRPRVCVIGAGYSGLATARHMIDYGLNLTVFEASNYIGGTWRYTPRVGTDEYGAPLFTSAYKDLRTNSFYQSMEFPDYPFPAGPISSFLSGQCIYKYLEGYTKQYDLAKYIQFRSLVTSVEKVGDDWNVTYMKTDTKKNVSEECGFVVIANGEYTAPHVPYFAKQEDFKGKMLHSHDYRDSEDYRGLRVLVVGAGPSAFDLATHLVNVTSMFIHSHHLKAHFKIQKVYGNYKQKPDVKHFTPTGAVFVDDSTEEFDVAILCTGYRYSFPFLNYQSSGVTWSETYIMPLYNQLININHPTMTFVGTAKYALGLVRDRQGHYSAQLAAGLVKLPSKDEMFNQWFDHAKRRTSKEINLIGYDQTADYTDPLLDGTDIPRIPLVFTNILRKQDDAWYSEFLIFRNHQINLLNDTDYEVIANGEKKLCPFDI</sequence>
<feature type="signal peptide" evidence="9">
    <location>
        <begin position="1"/>
        <end position="21"/>
    </location>
</feature>
<gene>
    <name evidence="10" type="ORF">APLA_LOCUS2218</name>
</gene>
<keyword evidence="5" id="KW-0521">NADP</keyword>
<evidence type="ECO:0000256" key="4">
    <source>
        <dbReference type="ARBA" id="ARBA00022827"/>
    </source>
</evidence>
<evidence type="ECO:0000256" key="9">
    <source>
        <dbReference type="SAM" id="SignalP"/>
    </source>
</evidence>
<feature type="chain" id="PRO_5035781452" description="Flavin-containing monooxygenase" evidence="9">
    <location>
        <begin position="22"/>
        <end position="453"/>
    </location>
</feature>
<keyword evidence="3 8" id="KW-0285">Flavoprotein</keyword>
<accession>A0A8S0YZF8</accession>
<dbReference type="AlphaFoldDB" id="A0A8S0YZF8"/>
<comment type="caution">
    <text evidence="10">The sequence shown here is derived from an EMBL/GenBank/DDBJ whole genome shotgun (WGS) entry which is preliminary data.</text>
</comment>
<dbReference type="InterPro" id="IPR000960">
    <property type="entry name" value="Flavin_mOase"/>
</dbReference>
<evidence type="ECO:0000256" key="2">
    <source>
        <dbReference type="ARBA" id="ARBA00009183"/>
    </source>
</evidence>
<evidence type="ECO:0000256" key="5">
    <source>
        <dbReference type="ARBA" id="ARBA00022857"/>
    </source>
</evidence>
<dbReference type="InterPro" id="IPR036188">
    <property type="entry name" value="FAD/NAD-bd_sf"/>
</dbReference>
<dbReference type="GO" id="GO:0050660">
    <property type="term" value="F:flavin adenine dinucleotide binding"/>
    <property type="evidence" value="ECO:0007669"/>
    <property type="project" value="InterPro"/>
</dbReference>
<evidence type="ECO:0000313" key="11">
    <source>
        <dbReference type="Proteomes" id="UP000494256"/>
    </source>
</evidence>
<organism evidence="10 11">
    <name type="scientific">Arctia plantaginis</name>
    <name type="common">Wood tiger moth</name>
    <name type="synonym">Phalaena plantaginis</name>
    <dbReference type="NCBI Taxonomy" id="874455"/>
    <lineage>
        <taxon>Eukaryota</taxon>
        <taxon>Metazoa</taxon>
        <taxon>Ecdysozoa</taxon>
        <taxon>Arthropoda</taxon>
        <taxon>Hexapoda</taxon>
        <taxon>Insecta</taxon>
        <taxon>Pterygota</taxon>
        <taxon>Neoptera</taxon>
        <taxon>Endopterygota</taxon>
        <taxon>Lepidoptera</taxon>
        <taxon>Glossata</taxon>
        <taxon>Ditrysia</taxon>
        <taxon>Noctuoidea</taxon>
        <taxon>Erebidae</taxon>
        <taxon>Arctiinae</taxon>
        <taxon>Arctia</taxon>
    </lineage>
</organism>
<evidence type="ECO:0000256" key="6">
    <source>
        <dbReference type="ARBA" id="ARBA00023002"/>
    </source>
</evidence>
<proteinExistence type="inferred from homology"/>
<reference evidence="10 11" key="1">
    <citation type="submission" date="2020-04" db="EMBL/GenBank/DDBJ databases">
        <authorList>
            <person name="Wallbank WR R."/>
            <person name="Pardo Diaz C."/>
            <person name="Kozak K."/>
            <person name="Martin S."/>
            <person name="Jiggins C."/>
            <person name="Moest M."/>
            <person name="Warren A I."/>
            <person name="Byers J.R.P. K."/>
            <person name="Montejo-Kovacevich G."/>
            <person name="Yen C E."/>
        </authorList>
    </citation>
    <scope>NUCLEOTIDE SEQUENCE [LARGE SCALE GENOMIC DNA]</scope>
</reference>
<dbReference type="EMBL" id="CADEBD010000226">
    <property type="protein sequence ID" value="CAB3225454.1"/>
    <property type="molecule type" value="Genomic_DNA"/>
</dbReference>
<keyword evidence="6 8" id="KW-0560">Oxidoreductase</keyword>
<protein>
    <recommendedName>
        <fullName evidence="8">Flavin-containing monooxygenase</fullName>
        <ecNumber evidence="8">1.-.-.-</ecNumber>
    </recommendedName>
</protein>
<dbReference type="GO" id="GO:0050661">
    <property type="term" value="F:NADP binding"/>
    <property type="evidence" value="ECO:0007669"/>
    <property type="project" value="InterPro"/>
</dbReference>
<comment type="cofactor">
    <cofactor evidence="1 8">
        <name>FAD</name>
        <dbReference type="ChEBI" id="CHEBI:57692"/>
    </cofactor>
</comment>
<keyword evidence="4 8" id="KW-0274">FAD</keyword>
<dbReference type="PRINTS" id="PR00370">
    <property type="entry name" value="FMOXYGENASE"/>
</dbReference>
<evidence type="ECO:0000256" key="1">
    <source>
        <dbReference type="ARBA" id="ARBA00001974"/>
    </source>
</evidence>
<dbReference type="FunFam" id="3.50.50.60:FF:000138">
    <property type="entry name" value="Flavin-containing monooxygenase"/>
    <property type="match status" value="1"/>
</dbReference>
<dbReference type="Gene3D" id="3.50.50.60">
    <property type="entry name" value="FAD/NAD(P)-binding domain"/>
    <property type="match status" value="2"/>
</dbReference>
<dbReference type="InterPro" id="IPR020946">
    <property type="entry name" value="Flavin_mOase-like"/>
</dbReference>
<dbReference type="GO" id="GO:0004499">
    <property type="term" value="F:N,N-dimethylaniline monooxygenase activity"/>
    <property type="evidence" value="ECO:0007669"/>
    <property type="project" value="InterPro"/>
</dbReference>
<dbReference type="InterPro" id="IPR050346">
    <property type="entry name" value="FMO-like"/>
</dbReference>
<dbReference type="SUPFAM" id="SSF51905">
    <property type="entry name" value="FAD/NAD(P)-binding domain"/>
    <property type="match status" value="2"/>
</dbReference>